<sequence>MKNQLYFDAPEERKDIRIQNQLDNLRLDELLYFDAPEEREDDVDDSRLQNQLDNLRLEVRKAEKLKNDAVRDKEAQIDKIRRLEEQRDRFERDLKQEQSIDTLMNGAESDAADIIASTGESSGAVQSLSRQVAFLKREYEKLKLEKRQLKDHCEKLQMSDRSGGKKVQDLTKKCEILTGQLERSEGDLKLTEKEVDFLKSKNSKLLSKLRALKSSAKLSEKSETKSSEVNTSSSSFRDLLNESSRVHQAFAASTPKLTQPTSPQGVDLDTTPDLFTSPPLTQSQVKRVEIEPSGSGTQTGDKTSPRLNTQRNKRPLSDDYDEDVENSAKCIKITSAAEKRSQKLKHFKSDSAIKDNNQILNYASLNIFKKHELGARAHNKGSVVQKGFDGLGGHTTHVNAIGNPFKKPSAGSKKSLSKLRGTPSLPKLDGYIVLD</sequence>
<keyword evidence="4" id="KW-1185">Reference proteome</keyword>
<feature type="region of interest" description="Disordered" evidence="2">
    <location>
        <begin position="399"/>
        <end position="421"/>
    </location>
</feature>
<keyword evidence="1" id="KW-0175">Coiled coil</keyword>
<gene>
    <name evidence="3" type="ORF">MAR_004916</name>
</gene>
<reference evidence="3" key="1">
    <citation type="submission" date="2022-11" db="EMBL/GenBank/DDBJ databases">
        <title>Centuries of genome instability and evolution in soft-shell clam transmissible cancer (bioRxiv).</title>
        <authorList>
            <person name="Hart S.F.M."/>
            <person name="Yonemitsu M.A."/>
            <person name="Giersch R.M."/>
            <person name="Beal B.F."/>
            <person name="Arriagada G."/>
            <person name="Davis B.W."/>
            <person name="Ostrander E.A."/>
            <person name="Goff S.P."/>
            <person name="Metzger M.J."/>
        </authorList>
    </citation>
    <scope>NUCLEOTIDE SEQUENCE</scope>
    <source>
        <strain evidence="3">MELC-2E11</strain>
        <tissue evidence="3">Siphon/mantle</tissue>
    </source>
</reference>
<organism evidence="3 4">
    <name type="scientific">Mya arenaria</name>
    <name type="common">Soft-shell clam</name>
    <dbReference type="NCBI Taxonomy" id="6604"/>
    <lineage>
        <taxon>Eukaryota</taxon>
        <taxon>Metazoa</taxon>
        <taxon>Spiralia</taxon>
        <taxon>Lophotrochozoa</taxon>
        <taxon>Mollusca</taxon>
        <taxon>Bivalvia</taxon>
        <taxon>Autobranchia</taxon>
        <taxon>Heteroconchia</taxon>
        <taxon>Euheterodonta</taxon>
        <taxon>Imparidentia</taxon>
        <taxon>Neoheterodontei</taxon>
        <taxon>Myida</taxon>
        <taxon>Myoidea</taxon>
        <taxon>Myidae</taxon>
        <taxon>Mya</taxon>
    </lineage>
</organism>
<evidence type="ECO:0000256" key="2">
    <source>
        <dbReference type="SAM" id="MobiDB-lite"/>
    </source>
</evidence>
<protein>
    <submittedName>
        <fullName evidence="3">TRAIP-like protein</fullName>
    </submittedName>
</protein>
<feature type="coiled-coil region" evidence="1">
    <location>
        <begin position="45"/>
        <end position="100"/>
    </location>
</feature>
<name>A0ABY7F1S8_MYAAR</name>
<accession>A0ABY7F1S8</accession>
<feature type="region of interest" description="Disordered" evidence="2">
    <location>
        <begin position="216"/>
        <end position="236"/>
    </location>
</feature>
<evidence type="ECO:0000256" key="1">
    <source>
        <dbReference type="SAM" id="Coils"/>
    </source>
</evidence>
<feature type="region of interest" description="Disordered" evidence="2">
    <location>
        <begin position="252"/>
        <end position="321"/>
    </location>
</feature>
<dbReference type="Proteomes" id="UP001164746">
    <property type="component" value="Chromosome 9"/>
</dbReference>
<dbReference type="EMBL" id="CP111020">
    <property type="protein sequence ID" value="WAR14811.1"/>
    <property type="molecule type" value="Genomic_DNA"/>
</dbReference>
<feature type="compositionally biased region" description="Polar residues" evidence="2">
    <location>
        <begin position="294"/>
        <end position="310"/>
    </location>
</feature>
<evidence type="ECO:0000313" key="3">
    <source>
        <dbReference type="EMBL" id="WAR14811.1"/>
    </source>
</evidence>
<feature type="coiled-coil region" evidence="1">
    <location>
        <begin position="125"/>
        <end position="208"/>
    </location>
</feature>
<proteinExistence type="predicted"/>
<evidence type="ECO:0000313" key="4">
    <source>
        <dbReference type="Proteomes" id="UP001164746"/>
    </source>
</evidence>
<feature type="compositionally biased region" description="Polar residues" evidence="2">
    <location>
        <begin position="255"/>
        <end position="264"/>
    </location>
</feature>